<evidence type="ECO:0000313" key="2">
    <source>
        <dbReference type="Proteomes" id="UP001064048"/>
    </source>
</evidence>
<comment type="caution">
    <text evidence="1">The sequence shown here is derived from an EMBL/GenBank/DDBJ whole genome shotgun (WGS) entry which is preliminary data.</text>
</comment>
<reference evidence="1 2" key="1">
    <citation type="journal article" date="2022" name="Genome Biol. Evol.">
        <title>The Spruce Budworm Genome: Reconstructing the Evolutionary History of Antifreeze Proteins.</title>
        <authorList>
            <person name="Beliveau C."/>
            <person name="Gagne P."/>
            <person name="Picq S."/>
            <person name="Vernygora O."/>
            <person name="Keeling C.I."/>
            <person name="Pinkney K."/>
            <person name="Doucet D."/>
            <person name="Wen F."/>
            <person name="Johnston J.S."/>
            <person name="Maaroufi H."/>
            <person name="Boyle B."/>
            <person name="Laroche J."/>
            <person name="Dewar K."/>
            <person name="Juretic N."/>
            <person name="Blackburn G."/>
            <person name="Nisole A."/>
            <person name="Brunet B."/>
            <person name="Brandao M."/>
            <person name="Lumley L."/>
            <person name="Duan J."/>
            <person name="Quan G."/>
            <person name="Lucarotti C.J."/>
            <person name="Roe A.D."/>
            <person name="Sperling F.A.H."/>
            <person name="Levesque R.C."/>
            <person name="Cusson M."/>
        </authorList>
    </citation>
    <scope>NUCLEOTIDE SEQUENCE [LARGE SCALE GENOMIC DNA]</scope>
    <source>
        <strain evidence="1">Glfc:IPQL:Cfum</strain>
    </source>
</reference>
<dbReference type="EMBL" id="CM046104">
    <property type="protein sequence ID" value="KAI8424538.1"/>
    <property type="molecule type" value="Genomic_DNA"/>
</dbReference>
<gene>
    <name evidence="1" type="ORF">MSG28_002995</name>
</gene>
<proteinExistence type="predicted"/>
<dbReference type="Proteomes" id="UP001064048">
    <property type="component" value="Chromosome 4"/>
</dbReference>
<name>A0ACC0JK63_CHOFU</name>
<organism evidence="1 2">
    <name type="scientific">Choristoneura fumiferana</name>
    <name type="common">Spruce budworm moth</name>
    <name type="synonym">Archips fumiferana</name>
    <dbReference type="NCBI Taxonomy" id="7141"/>
    <lineage>
        <taxon>Eukaryota</taxon>
        <taxon>Metazoa</taxon>
        <taxon>Ecdysozoa</taxon>
        <taxon>Arthropoda</taxon>
        <taxon>Hexapoda</taxon>
        <taxon>Insecta</taxon>
        <taxon>Pterygota</taxon>
        <taxon>Neoptera</taxon>
        <taxon>Endopterygota</taxon>
        <taxon>Lepidoptera</taxon>
        <taxon>Glossata</taxon>
        <taxon>Ditrysia</taxon>
        <taxon>Tortricoidea</taxon>
        <taxon>Tortricidae</taxon>
        <taxon>Tortricinae</taxon>
        <taxon>Choristoneura</taxon>
    </lineage>
</organism>
<sequence>MAAGDSASPYSAPSAAAPGAPPPPPAPPAVNSAGTSFWSARCTVAYHDCVTLRAQTPDTLSPTARQLSSTLYTTRSSLRFLMSPNDL</sequence>
<accession>A0ACC0JK63</accession>
<evidence type="ECO:0000313" key="1">
    <source>
        <dbReference type="EMBL" id="KAI8424538.1"/>
    </source>
</evidence>
<keyword evidence="2" id="KW-1185">Reference proteome</keyword>
<protein>
    <submittedName>
        <fullName evidence="1">Uncharacterized protein</fullName>
    </submittedName>
</protein>